<name>A0A834Y9W9_TETSI</name>
<dbReference type="InterPro" id="IPR019181">
    <property type="entry name" value="LSM12_ABD"/>
</dbReference>
<dbReference type="Proteomes" id="UP000655225">
    <property type="component" value="Unassembled WGS sequence"/>
</dbReference>
<dbReference type="InterPro" id="IPR026960">
    <property type="entry name" value="RVT-Znf"/>
</dbReference>
<comment type="caution">
    <text evidence="3">The sequence shown here is derived from an EMBL/GenBank/DDBJ whole genome shotgun (WGS) entry which is preliminary data.</text>
</comment>
<dbReference type="InterPro" id="IPR039683">
    <property type="entry name" value="Lsm12-like"/>
</dbReference>
<evidence type="ECO:0000313" key="3">
    <source>
        <dbReference type="EMBL" id="KAF8378323.1"/>
    </source>
</evidence>
<proteinExistence type="predicted"/>
<dbReference type="InterPro" id="IPR047574">
    <property type="entry name" value="AD"/>
</dbReference>
<dbReference type="PROSITE" id="PS52001">
    <property type="entry name" value="AD"/>
    <property type="match status" value="1"/>
</dbReference>
<evidence type="ECO:0000313" key="4">
    <source>
        <dbReference type="Proteomes" id="UP000655225"/>
    </source>
</evidence>
<reference evidence="3 4" key="1">
    <citation type="submission" date="2020-04" db="EMBL/GenBank/DDBJ databases">
        <title>Plant Genome Project.</title>
        <authorList>
            <person name="Zhang R.-G."/>
        </authorList>
    </citation>
    <scope>NUCLEOTIDE SEQUENCE [LARGE SCALE GENOMIC DNA]</scope>
    <source>
        <strain evidence="3">YNK0</strain>
        <tissue evidence="3">Leaf</tissue>
    </source>
</reference>
<dbReference type="EMBL" id="JABCRI010000023">
    <property type="protein sequence ID" value="KAF8378323.1"/>
    <property type="molecule type" value="Genomic_DNA"/>
</dbReference>
<dbReference type="Pfam" id="PF13966">
    <property type="entry name" value="zf-RVT"/>
    <property type="match status" value="1"/>
</dbReference>
<feature type="domain" description="AD" evidence="2">
    <location>
        <begin position="70"/>
        <end position="163"/>
    </location>
</feature>
<feature type="region of interest" description="Disordered" evidence="1">
    <location>
        <begin position="438"/>
        <end position="460"/>
    </location>
</feature>
<accession>A0A834Y9W9</accession>
<sequence>MAMDASNGEEFTVGCFLSIKTTLGGEFEVRLAQEGSKAGPRRNLRLLKVNYIKEFTLLGKDEDPLDLNNFYLDLNSLHAREESAIRQAEIDAERIGVGVTTEAQSIFDALSKTLPVQWDKNVIIVMNEVRVSSPYHAENVQGGTPAANDRVKKVLLVGILMYHKMINYGALRRDLPVAVGCEIEELLQILEMVMQQLPFCDKTYQEFCLRIESSTDRVIWTPTANGKFSIKSAWDGLRSRRHKASWSIVLWFPQAIPHHSMIAWIAIKHALVTKDKLVAWAILQSDLCCLCRQDWETHDHLFASQFVRWFVRKCKGVNLLSILRKVTFNAIVYHIWAERNRRTFRNEFLFVRLFIRMIIDNVKTKLNGADRQVNDDVPSRLVVDRWELNVRWRVSTIKWVSWVPPDDNTVKINADGSYRDDRGGYGCIIRNESGSTISALEDDTSAPPTLAPGPNTDAVV</sequence>
<evidence type="ECO:0000256" key="1">
    <source>
        <dbReference type="SAM" id="MobiDB-lite"/>
    </source>
</evidence>
<protein>
    <recommendedName>
        <fullName evidence="2">AD domain-containing protein</fullName>
    </recommendedName>
</protein>
<dbReference type="OrthoDB" id="1057137at2759"/>
<gene>
    <name evidence="3" type="ORF">HHK36_029662</name>
</gene>
<dbReference type="AlphaFoldDB" id="A0A834Y9W9"/>
<dbReference type="PANTHER" id="PTHR13542">
    <property type="entry name" value="LSM12 HOMOLOG"/>
    <property type="match status" value="1"/>
</dbReference>
<evidence type="ECO:0000259" key="2">
    <source>
        <dbReference type="PROSITE" id="PS52001"/>
    </source>
</evidence>
<keyword evidence="4" id="KW-1185">Reference proteome</keyword>
<organism evidence="3 4">
    <name type="scientific">Tetracentron sinense</name>
    <name type="common">Spur-leaf</name>
    <dbReference type="NCBI Taxonomy" id="13715"/>
    <lineage>
        <taxon>Eukaryota</taxon>
        <taxon>Viridiplantae</taxon>
        <taxon>Streptophyta</taxon>
        <taxon>Embryophyta</taxon>
        <taxon>Tracheophyta</taxon>
        <taxon>Spermatophyta</taxon>
        <taxon>Magnoliopsida</taxon>
        <taxon>Trochodendrales</taxon>
        <taxon>Trochodendraceae</taxon>
        <taxon>Tetracentron</taxon>
    </lineage>
</organism>
<dbReference type="Pfam" id="PF09793">
    <property type="entry name" value="AD"/>
    <property type="match status" value="1"/>
</dbReference>
<dbReference type="SMART" id="SM00995">
    <property type="entry name" value="AD"/>
    <property type="match status" value="1"/>
</dbReference>